<dbReference type="InterPro" id="IPR001611">
    <property type="entry name" value="Leu-rich_rpt"/>
</dbReference>
<dbReference type="OrthoDB" id="6363818at2759"/>
<gene>
    <name evidence="4" type="ORF">ANCCAN_00586</name>
</gene>
<feature type="non-terminal residue" evidence="4">
    <location>
        <position position="1"/>
    </location>
</feature>
<dbReference type="Pfam" id="PF00560">
    <property type="entry name" value="LRR_1"/>
    <property type="match status" value="1"/>
</dbReference>
<evidence type="ECO:0000256" key="1">
    <source>
        <dbReference type="ARBA" id="ARBA00022614"/>
    </source>
</evidence>
<protein>
    <submittedName>
        <fullName evidence="4">Leucine Rich repeat-containing domain protein</fullName>
    </submittedName>
</protein>
<sequence>QHPHFQLSYLDLSGNFITQIESGSFEPLQKLDTLIFGEHNYINGSVLDAITTLKSLKTLDLSRADGIFEPPTELFDSLKELEVLKLSGCSLPSLEPGAFASLKNLKQVTPHITWICFRTSRAKVV</sequence>
<name>A0A368HCJ7_ANCCA</name>
<keyword evidence="5" id="KW-1185">Reference proteome</keyword>
<proteinExistence type="predicted"/>
<accession>A0A368HCJ7</accession>
<reference evidence="4 5" key="1">
    <citation type="submission" date="2014-10" db="EMBL/GenBank/DDBJ databases">
        <title>Draft genome of the hookworm Ancylostoma caninum.</title>
        <authorList>
            <person name="Mitreva M."/>
        </authorList>
    </citation>
    <scope>NUCLEOTIDE SEQUENCE [LARGE SCALE GENOMIC DNA]</scope>
    <source>
        <strain evidence="4 5">Baltimore</strain>
    </source>
</reference>
<dbReference type="EMBL" id="JOJR01000003">
    <property type="protein sequence ID" value="RCN53037.1"/>
    <property type="molecule type" value="Genomic_DNA"/>
</dbReference>
<dbReference type="InterPro" id="IPR050328">
    <property type="entry name" value="Dev_Immune_Receptor"/>
</dbReference>
<evidence type="ECO:0000256" key="2">
    <source>
        <dbReference type="ARBA" id="ARBA00022729"/>
    </source>
</evidence>
<keyword evidence="2" id="KW-0732">Signal</keyword>
<dbReference type="PANTHER" id="PTHR24373:SF275">
    <property type="entry name" value="TIR DOMAIN-CONTAINING PROTEIN"/>
    <property type="match status" value="1"/>
</dbReference>
<evidence type="ECO:0000313" key="5">
    <source>
        <dbReference type="Proteomes" id="UP000252519"/>
    </source>
</evidence>
<evidence type="ECO:0000313" key="4">
    <source>
        <dbReference type="EMBL" id="RCN53037.1"/>
    </source>
</evidence>
<dbReference type="PROSITE" id="PS51450">
    <property type="entry name" value="LRR"/>
    <property type="match status" value="1"/>
</dbReference>
<dbReference type="STRING" id="29170.A0A368HCJ7"/>
<organism evidence="4 5">
    <name type="scientific">Ancylostoma caninum</name>
    <name type="common">Dog hookworm</name>
    <dbReference type="NCBI Taxonomy" id="29170"/>
    <lineage>
        <taxon>Eukaryota</taxon>
        <taxon>Metazoa</taxon>
        <taxon>Ecdysozoa</taxon>
        <taxon>Nematoda</taxon>
        <taxon>Chromadorea</taxon>
        <taxon>Rhabditida</taxon>
        <taxon>Rhabditina</taxon>
        <taxon>Rhabditomorpha</taxon>
        <taxon>Strongyloidea</taxon>
        <taxon>Ancylostomatidae</taxon>
        <taxon>Ancylostomatinae</taxon>
        <taxon>Ancylostoma</taxon>
    </lineage>
</organism>
<dbReference type="InterPro" id="IPR003591">
    <property type="entry name" value="Leu-rich_rpt_typical-subtyp"/>
</dbReference>
<dbReference type="Pfam" id="PF13855">
    <property type="entry name" value="LRR_8"/>
    <property type="match status" value="1"/>
</dbReference>
<dbReference type="InterPro" id="IPR032675">
    <property type="entry name" value="LRR_dom_sf"/>
</dbReference>
<keyword evidence="3" id="KW-0677">Repeat</keyword>
<comment type="caution">
    <text evidence="4">The sequence shown here is derived from an EMBL/GenBank/DDBJ whole genome shotgun (WGS) entry which is preliminary data.</text>
</comment>
<dbReference type="SUPFAM" id="SSF52058">
    <property type="entry name" value="L domain-like"/>
    <property type="match status" value="1"/>
</dbReference>
<dbReference type="PANTHER" id="PTHR24373">
    <property type="entry name" value="SLIT RELATED LEUCINE-RICH REPEAT NEURONAL PROTEIN"/>
    <property type="match status" value="1"/>
</dbReference>
<dbReference type="SMART" id="SM00369">
    <property type="entry name" value="LRR_TYP"/>
    <property type="match status" value="2"/>
</dbReference>
<dbReference type="AlphaFoldDB" id="A0A368HCJ7"/>
<evidence type="ECO:0000256" key="3">
    <source>
        <dbReference type="ARBA" id="ARBA00022737"/>
    </source>
</evidence>
<dbReference type="Proteomes" id="UP000252519">
    <property type="component" value="Unassembled WGS sequence"/>
</dbReference>
<dbReference type="Gene3D" id="3.80.10.10">
    <property type="entry name" value="Ribonuclease Inhibitor"/>
    <property type="match status" value="1"/>
</dbReference>
<keyword evidence="1" id="KW-0433">Leucine-rich repeat</keyword>